<dbReference type="EMBL" id="CP144747">
    <property type="protein sequence ID" value="WVZ62762.1"/>
    <property type="molecule type" value="Genomic_DNA"/>
</dbReference>
<evidence type="ECO:0000313" key="7">
    <source>
        <dbReference type="Proteomes" id="UP001341281"/>
    </source>
</evidence>
<evidence type="ECO:0000256" key="4">
    <source>
        <dbReference type="SAM" id="MobiDB-lite"/>
    </source>
</evidence>
<dbReference type="InterPro" id="IPR006121">
    <property type="entry name" value="HMA_dom"/>
</dbReference>
<organism evidence="6 7">
    <name type="scientific">Paspalum notatum var. saurae</name>
    <dbReference type="NCBI Taxonomy" id="547442"/>
    <lineage>
        <taxon>Eukaryota</taxon>
        <taxon>Viridiplantae</taxon>
        <taxon>Streptophyta</taxon>
        <taxon>Embryophyta</taxon>
        <taxon>Tracheophyta</taxon>
        <taxon>Spermatophyta</taxon>
        <taxon>Magnoliopsida</taxon>
        <taxon>Liliopsida</taxon>
        <taxon>Poales</taxon>
        <taxon>Poaceae</taxon>
        <taxon>PACMAD clade</taxon>
        <taxon>Panicoideae</taxon>
        <taxon>Andropogonodae</taxon>
        <taxon>Paspaleae</taxon>
        <taxon>Paspalinae</taxon>
        <taxon>Paspalum</taxon>
    </lineage>
</organism>
<dbReference type="AlphaFoldDB" id="A0AAQ3SZM3"/>
<feature type="domain" description="HMA" evidence="5">
    <location>
        <begin position="144"/>
        <end position="207"/>
    </location>
</feature>
<evidence type="ECO:0000313" key="6">
    <source>
        <dbReference type="EMBL" id="WVZ62762.1"/>
    </source>
</evidence>
<proteinExistence type="inferred from homology"/>
<dbReference type="CDD" id="cd00371">
    <property type="entry name" value="HMA"/>
    <property type="match status" value="1"/>
</dbReference>
<keyword evidence="7" id="KW-1185">Reference proteome</keyword>
<feature type="compositionally biased region" description="Basic and acidic residues" evidence="4">
    <location>
        <begin position="284"/>
        <end position="299"/>
    </location>
</feature>
<gene>
    <name evidence="6" type="ORF">U9M48_012467</name>
</gene>
<feature type="region of interest" description="Disordered" evidence="4">
    <location>
        <begin position="104"/>
        <end position="136"/>
    </location>
</feature>
<evidence type="ECO:0000256" key="3">
    <source>
        <dbReference type="ARBA" id="ARBA00024045"/>
    </source>
</evidence>
<dbReference type="Proteomes" id="UP001341281">
    <property type="component" value="Chromosome 03"/>
</dbReference>
<evidence type="ECO:0000256" key="1">
    <source>
        <dbReference type="ARBA" id="ARBA00022723"/>
    </source>
</evidence>
<keyword evidence="2" id="KW-0636">Prenylation</keyword>
<dbReference type="GO" id="GO:0046872">
    <property type="term" value="F:metal ion binding"/>
    <property type="evidence" value="ECO:0007669"/>
    <property type="project" value="UniProtKB-KW"/>
</dbReference>
<feature type="region of interest" description="Disordered" evidence="4">
    <location>
        <begin position="1"/>
        <end position="30"/>
    </location>
</feature>
<evidence type="ECO:0000259" key="5">
    <source>
        <dbReference type="PROSITE" id="PS50846"/>
    </source>
</evidence>
<accession>A0AAQ3SZM3</accession>
<feature type="compositionally biased region" description="Low complexity" evidence="4">
    <location>
        <begin position="242"/>
        <end position="251"/>
    </location>
</feature>
<dbReference type="Gene3D" id="3.30.70.100">
    <property type="match status" value="2"/>
</dbReference>
<sequence>MTDPQDKAAGGNGKMSGGDAPAAAAAAAGEEEEVVIGVPVHCDGCARKLRRALQQRLDQGVGGDVAVDSRTNRVVLRGRGAAENAADAVQIVQWKTGEKAVLLSPASPAPAPEKGAKKLDAADDGGANKGGAAADDELPEMDMKMATVLRINLHCDACCEEIKRRILKITGVEEAVPHLKSSQMLVKGMVEPATLVGFIHKCTGRKSGILRAEPLPDLLPASNSPPPAMAAEAETNKKDEAPPAAAENSSPSEKKKNGGGGGENEEKKGGGAEEEDDDSAAGDKNPKAAEEKETSHGGEGEAPAGNAAGDGDGDGGLVVENRTTKDDRLFTVPMPAGVVTVAPEAALKNAVDPYYYYPPPNYAYYYAHQYPYQYRYQYPQPYPAYACGGPAMSGYPHPQYPSEAFSEENPNACAIV</sequence>
<keyword evidence="1" id="KW-0479">Metal-binding</keyword>
<dbReference type="PROSITE" id="PS50846">
    <property type="entry name" value="HMA_2"/>
    <property type="match status" value="1"/>
</dbReference>
<feature type="region of interest" description="Disordered" evidence="4">
    <location>
        <begin position="216"/>
        <end position="319"/>
    </location>
</feature>
<evidence type="ECO:0000256" key="2">
    <source>
        <dbReference type="ARBA" id="ARBA00023289"/>
    </source>
</evidence>
<dbReference type="PANTHER" id="PTHR46195">
    <property type="entry name" value="HEAVY METAL-ASSOCIATED ISOPRENYLATED PLANT PROTEIN 7"/>
    <property type="match status" value="1"/>
</dbReference>
<protein>
    <recommendedName>
        <fullName evidence="5">HMA domain-containing protein</fullName>
    </recommendedName>
</protein>
<reference evidence="6 7" key="1">
    <citation type="submission" date="2024-02" db="EMBL/GenBank/DDBJ databases">
        <title>High-quality chromosome-scale genome assembly of Pensacola bahiagrass (Paspalum notatum Flugge var. saurae).</title>
        <authorList>
            <person name="Vega J.M."/>
            <person name="Podio M."/>
            <person name="Orjuela J."/>
            <person name="Siena L.A."/>
            <person name="Pessino S.C."/>
            <person name="Combes M.C."/>
            <person name="Mariac C."/>
            <person name="Albertini E."/>
            <person name="Pupilli F."/>
            <person name="Ortiz J.P.A."/>
            <person name="Leblanc O."/>
        </authorList>
    </citation>
    <scope>NUCLEOTIDE SEQUENCE [LARGE SCALE GENOMIC DNA]</scope>
    <source>
        <strain evidence="6">R1</strain>
        <tissue evidence="6">Leaf</tissue>
    </source>
</reference>
<dbReference type="Pfam" id="PF00403">
    <property type="entry name" value="HMA"/>
    <property type="match status" value="1"/>
</dbReference>
<name>A0AAQ3SZM3_PASNO</name>
<dbReference type="InterPro" id="IPR044577">
    <property type="entry name" value="HIPP4/7/8/17/18/19"/>
</dbReference>
<comment type="similarity">
    <text evidence="3">Belongs to the HIPP family.</text>
</comment>
<dbReference type="PANTHER" id="PTHR46195:SF7">
    <property type="entry name" value="OS07G0298900 PROTEIN"/>
    <property type="match status" value="1"/>
</dbReference>
<dbReference type="SUPFAM" id="SSF55008">
    <property type="entry name" value="HMA, heavy metal-associated domain"/>
    <property type="match status" value="1"/>
</dbReference>
<keyword evidence="2" id="KW-0449">Lipoprotein</keyword>
<dbReference type="InterPro" id="IPR036163">
    <property type="entry name" value="HMA_dom_sf"/>
</dbReference>
<feature type="compositionally biased region" description="Low complexity" evidence="4">
    <location>
        <begin position="17"/>
        <end position="28"/>
    </location>
</feature>